<dbReference type="GeneID" id="65095949"/>
<dbReference type="AlphaFoldDB" id="A0A8E7AXT9"/>
<dbReference type="Proteomes" id="UP000680656">
    <property type="component" value="Chromosome"/>
</dbReference>
<dbReference type="EMBL" id="CP075546">
    <property type="protein sequence ID" value="QVV89360.1"/>
    <property type="molecule type" value="Genomic_DNA"/>
</dbReference>
<accession>A0A8E7AXT9</accession>
<organism evidence="1 2">
    <name type="scientific">Methanospirillum purgamenti</name>
    <dbReference type="NCBI Taxonomy" id="2834276"/>
    <lineage>
        <taxon>Archaea</taxon>
        <taxon>Methanobacteriati</taxon>
        <taxon>Methanobacteriota</taxon>
        <taxon>Stenosarchaea group</taxon>
        <taxon>Methanomicrobia</taxon>
        <taxon>Methanomicrobiales</taxon>
        <taxon>Methanospirillaceae</taxon>
        <taxon>Methanospirillum</taxon>
    </lineage>
</organism>
<dbReference type="KEGG" id="mrtj:KHC33_02155"/>
<proteinExistence type="predicted"/>
<gene>
    <name evidence="1" type="ORF">KHC33_02155</name>
</gene>
<sequence length="96" mass="11161">MNTSVPQGPDPKENGAIFLGWLKKRGGLRGAADCERKCKENGFEAKRFIKDMGEERIALYLSRGNKVIVLEDKVWADQWMIHYDLEVPHHRHWIDL</sequence>
<dbReference type="RefSeq" id="WP_214420157.1">
    <property type="nucleotide sequence ID" value="NZ_CP075546.1"/>
</dbReference>
<evidence type="ECO:0000313" key="2">
    <source>
        <dbReference type="Proteomes" id="UP000680656"/>
    </source>
</evidence>
<protein>
    <submittedName>
        <fullName evidence="1">Uncharacterized protein</fullName>
    </submittedName>
</protein>
<evidence type="ECO:0000313" key="1">
    <source>
        <dbReference type="EMBL" id="QVV89360.1"/>
    </source>
</evidence>
<reference evidence="1 2" key="1">
    <citation type="submission" date="2021-05" db="EMBL/GenBank/DDBJ databases">
        <title>A novel Methanospirillum isolate from a pyrite-forming mixed culture.</title>
        <authorList>
            <person name="Bunk B."/>
            <person name="Sproer C."/>
            <person name="Spring S."/>
            <person name="Pester M."/>
        </authorList>
    </citation>
    <scope>NUCLEOTIDE SEQUENCE [LARGE SCALE GENOMIC DNA]</scope>
    <source>
        <strain evidence="1 2">J.3.6.1-F.2.7.3</strain>
    </source>
</reference>
<keyword evidence="2" id="KW-1185">Reference proteome</keyword>
<name>A0A8E7AXT9_9EURY</name>